<dbReference type="CDD" id="cd06259">
    <property type="entry name" value="YdcF-like"/>
    <property type="match status" value="1"/>
</dbReference>
<dbReference type="GO" id="GO:0005886">
    <property type="term" value="C:plasma membrane"/>
    <property type="evidence" value="ECO:0007669"/>
    <property type="project" value="TreeGrafter"/>
</dbReference>
<dbReference type="Proteomes" id="UP000550260">
    <property type="component" value="Unassembled WGS sequence"/>
</dbReference>
<protein>
    <submittedName>
        <fullName evidence="2">YdcF family protein</fullName>
    </submittedName>
</protein>
<dbReference type="InterPro" id="IPR003848">
    <property type="entry name" value="DUF218"/>
</dbReference>
<dbReference type="EMBL" id="JACJHR010000004">
    <property type="protein sequence ID" value="MBB2498488.1"/>
    <property type="molecule type" value="Genomic_DNA"/>
</dbReference>
<dbReference type="Pfam" id="PF02698">
    <property type="entry name" value="DUF218"/>
    <property type="match status" value="1"/>
</dbReference>
<evidence type="ECO:0000259" key="1">
    <source>
        <dbReference type="Pfam" id="PF02698"/>
    </source>
</evidence>
<dbReference type="PANTHER" id="PTHR30336:SF20">
    <property type="entry name" value="DUF218 DOMAIN-CONTAINING PROTEIN"/>
    <property type="match status" value="1"/>
</dbReference>
<reference evidence="2 3" key="1">
    <citation type="submission" date="2020-08" db="EMBL/GenBank/DDBJ databases">
        <title>Amycolatopsis echigonensis JCM 21831.</title>
        <authorList>
            <person name="Tedsree N."/>
            <person name="Kuncharoen N."/>
            <person name="Likhitwitayawuid K."/>
            <person name="Tanasupawat S."/>
        </authorList>
    </citation>
    <scope>NUCLEOTIDE SEQUENCE [LARGE SCALE GENOMIC DNA]</scope>
    <source>
        <strain evidence="2 3">JCM 21831</strain>
    </source>
</reference>
<name>A0A8E1VUE4_9PSEU</name>
<proteinExistence type="predicted"/>
<dbReference type="InterPro" id="IPR051599">
    <property type="entry name" value="Cell_Envelope_Assoc"/>
</dbReference>
<accession>A0A8E1VUE4</accession>
<sequence length="219" mass="24219">MVRELTAQDWADAEVVWDYHQLHHELVPCSAALVLGGNDLGVASFAAELYHRSVFPVMVISGGKAPGTEKLFPRGEAEHFREVVLACGVPDEAILLEPNARNTGENFTLSREVFAAAGIQPTSLLLIAMPYMERRAYATCRRQWPEVAPRCASAPVTLREYVETIGPAAEVVDMMIGDMERVMRYPDLGFAIAQDVPKPALKAYTRLVERGFTSRMLKA</sequence>
<organism evidence="2 3">
    <name type="scientific">Amycolatopsis echigonensis</name>
    <dbReference type="NCBI Taxonomy" id="2576905"/>
    <lineage>
        <taxon>Bacteria</taxon>
        <taxon>Bacillati</taxon>
        <taxon>Actinomycetota</taxon>
        <taxon>Actinomycetes</taxon>
        <taxon>Pseudonocardiales</taxon>
        <taxon>Pseudonocardiaceae</taxon>
        <taxon>Amycolatopsis</taxon>
    </lineage>
</organism>
<gene>
    <name evidence="2" type="ORF">H5411_04970</name>
</gene>
<dbReference type="InterPro" id="IPR014729">
    <property type="entry name" value="Rossmann-like_a/b/a_fold"/>
</dbReference>
<evidence type="ECO:0000313" key="2">
    <source>
        <dbReference type="EMBL" id="MBB2498488.1"/>
    </source>
</evidence>
<dbReference type="PANTHER" id="PTHR30336">
    <property type="entry name" value="INNER MEMBRANE PROTEIN, PROBABLE PERMEASE"/>
    <property type="match status" value="1"/>
</dbReference>
<dbReference type="AlphaFoldDB" id="A0A8E1VUE4"/>
<evidence type="ECO:0000313" key="3">
    <source>
        <dbReference type="Proteomes" id="UP000550260"/>
    </source>
</evidence>
<feature type="domain" description="DUF218" evidence="1">
    <location>
        <begin position="31"/>
        <end position="161"/>
    </location>
</feature>
<comment type="caution">
    <text evidence="2">The sequence shown here is derived from an EMBL/GenBank/DDBJ whole genome shotgun (WGS) entry which is preliminary data.</text>
</comment>
<dbReference type="Gene3D" id="3.40.50.620">
    <property type="entry name" value="HUPs"/>
    <property type="match status" value="1"/>
</dbReference>